<keyword evidence="3" id="KW-0378">Hydrolase</keyword>
<feature type="domain" description="CAAX prenyl protease 2/Lysostaphin resistance protein A-like" evidence="2">
    <location>
        <begin position="110"/>
        <end position="206"/>
    </location>
</feature>
<dbReference type="EMBL" id="JAHSPG010000013">
    <property type="protein sequence ID" value="MBV4358707.1"/>
    <property type="molecule type" value="Genomic_DNA"/>
</dbReference>
<dbReference type="Proteomes" id="UP000812270">
    <property type="component" value="Unassembled WGS sequence"/>
</dbReference>
<evidence type="ECO:0000313" key="3">
    <source>
        <dbReference type="EMBL" id="MBV4358707.1"/>
    </source>
</evidence>
<organism evidence="3 4">
    <name type="scientific">Pinibacter aurantiacus</name>
    <dbReference type="NCBI Taxonomy" id="2851599"/>
    <lineage>
        <taxon>Bacteria</taxon>
        <taxon>Pseudomonadati</taxon>
        <taxon>Bacteroidota</taxon>
        <taxon>Chitinophagia</taxon>
        <taxon>Chitinophagales</taxon>
        <taxon>Chitinophagaceae</taxon>
        <taxon>Pinibacter</taxon>
    </lineage>
</organism>
<dbReference type="PANTHER" id="PTHR39430">
    <property type="entry name" value="MEMBRANE-ASSOCIATED PROTEASE-RELATED"/>
    <property type="match status" value="1"/>
</dbReference>
<dbReference type="GO" id="GO:0008237">
    <property type="term" value="F:metallopeptidase activity"/>
    <property type="evidence" value="ECO:0007669"/>
    <property type="project" value="UniProtKB-KW"/>
</dbReference>
<sequence>MKKVWNVLPAWLKVFIYFIVLSIATLIAGVVPMLNDLTFFFVISLAMSWLFLRAECLSLSTLRCWPNNRKNWRQFFAGIGIGALMLICTAIITFSLSGDAWHFNRHIDPLFIVMGFLFNLWSAYVQEFVFRGYPFQVLLRSYKPWIAQLIIAIPFGLMHVHKAMSPSDIIVTMLTTGIGSLLFGLAYLKTKSLMLPLGIHLGWNFLQYLVPRTAGGIDKGLIIVAESNIVYGFSVVVLPYFVIMIIAFALLFQCSKYWL</sequence>
<dbReference type="GO" id="GO:0080120">
    <property type="term" value="P:CAAX-box protein maturation"/>
    <property type="evidence" value="ECO:0007669"/>
    <property type="project" value="UniProtKB-ARBA"/>
</dbReference>
<accession>A0A9E2SAR0</accession>
<name>A0A9E2SAR0_9BACT</name>
<keyword evidence="1" id="KW-0472">Membrane</keyword>
<feature type="transmembrane region" description="Helical" evidence="1">
    <location>
        <begin position="75"/>
        <end position="98"/>
    </location>
</feature>
<dbReference type="AlphaFoldDB" id="A0A9E2SAR0"/>
<keyword evidence="4" id="KW-1185">Reference proteome</keyword>
<dbReference type="GO" id="GO:0004175">
    <property type="term" value="F:endopeptidase activity"/>
    <property type="evidence" value="ECO:0007669"/>
    <property type="project" value="UniProtKB-ARBA"/>
</dbReference>
<reference evidence="3" key="1">
    <citation type="submission" date="2021-06" db="EMBL/GenBank/DDBJ databases">
        <authorList>
            <person name="Huq M.A."/>
        </authorList>
    </citation>
    <scope>NUCLEOTIDE SEQUENCE</scope>
    <source>
        <strain evidence="3">MAH-26</strain>
    </source>
</reference>
<dbReference type="Pfam" id="PF02517">
    <property type="entry name" value="Rce1-like"/>
    <property type="match status" value="1"/>
</dbReference>
<evidence type="ECO:0000256" key="1">
    <source>
        <dbReference type="SAM" id="Phobius"/>
    </source>
</evidence>
<keyword evidence="1" id="KW-1133">Transmembrane helix</keyword>
<comment type="caution">
    <text evidence="3">The sequence shown here is derived from an EMBL/GenBank/DDBJ whole genome shotgun (WGS) entry which is preliminary data.</text>
</comment>
<feature type="transmembrane region" description="Helical" evidence="1">
    <location>
        <begin position="145"/>
        <end position="163"/>
    </location>
</feature>
<gene>
    <name evidence="3" type="ORF">KTO63_16200</name>
</gene>
<feature type="transmembrane region" description="Helical" evidence="1">
    <location>
        <begin position="230"/>
        <end position="252"/>
    </location>
</feature>
<keyword evidence="1" id="KW-0812">Transmembrane</keyword>
<proteinExistence type="predicted"/>
<feature type="transmembrane region" description="Helical" evidence="1">
    <location>
        <begin position="110"/>
        <end position="133"/>
    </location>
</feature>
<dbReference type="PANTHER" id="PTHR39430:SF1">
    <property type="entry name" value="PROTEASE"/>
    <property type="match status" value="1"/>
</dbReference>
<feature type="transmembrane region" description="Helical" evidence="1">
    <location>
        <begin position="193"/>
        <end position="210"/>
    </location>
</feature>
<feature type="transmembrane region" description="Helical" evidence="1">
    <location>
        <begin position="12"/>
        <end position="31"/>
    </location>
</feature>
<dbReference type="RefSeq" id="WP_217792431.1">
    <property type="nucleotide sequence ID" value="NZ_JAHSPG010000013.1"/>
</dbReference>
<dbReference type="InterPro" id="IPR003675">
    <property type="entry name" value="Rce1/LyrA-like_dom"/>
</dbReference>
<protein>
    <submittedName>
        <fullName evidence="3">CPBP family intramembrane metalloprotease</fullName>
    </submittedName>
</protein>
<keyword evidence="3" id="KW-0482">Metalloprotease</keyword>
<evidence type="ECO:0000259" key="2">
    <source>
        <dbReference type="Pfam" id="PF02517"/>
    </source>
</evidence>
<feature type="transmembrane region" description="Helical" evidence="1">
    <location>
        <begin position="37"/>
        <end position="54"/>
    </location>
</feature>
<feature type="transmembrane region" description="Helical" evidence="1">
    <location>
        <begin position="169"/>
        <end position="188"/>
    </location>
</feature>
<keyword evidence="3" id="KW-0645">Protease</keyword>
<evidence type="ECO:0000313" key="4">
    <source>
        <dbReference type="Proteomes" id="UP000812270"/>
    </source>
</evidence>